<dbReference type="STRING" id="1582439.NPIRD3C_1934"/>
<dbReference type="InterPro" id="IPR036603">
    <property type="entry name" value="RBP11-like"/>
</dbReference>
<evidence type="ECO:0000313" key="6">
    <source>
        <dbReference type="EMBL" id="AJM93144.1"/>
    </source>
</evidence>
<dbReference type="SMART" id="SM00662">
    <property type="entry name" value="RPOLD"/>
    <property type="match status" value="1"/>
</dbReference>
<sequence length="221" mass="24267">MDFKDFLQDLSSLEVISKDNQKIALKLKGVPLQYANALRRVCLNGVPVFAIDTVDIIENTSVLPDEGLAHRLGLIPLKTDLSRFNEPSKCDCQSETGCSNCKVMLVLDSGDTDVTRTVLSNELSSEDDSIAPISDKIPIVELAPGQKIKIECYARLGRGTEHAKWNSANISMLTETDKDDERILTVESTGALNPEQIILSGVEEVGNRLTEFKDTISQISE</sequence>
<dbReference type="GO" id="GO:0006351">
    <property type="term" value="P:DNA-templated transcription"/>
    <property type="evidence" value="ECO:0007669"/>
    <property type="project" value="UniProtKB-UniRule"/>
</dbReference>
<dbReference type="Pfam" id="PF01193">
    <property type="entry name" value="RNA_pol_L"/>
    <property type="match status" value="1"/>
</dbReference>
<evidence type="ECO:0000256" key="3">
    <source>
        <dbReference type="ARBA" id="ARBA00025804"/>
    </source>
</evidence>
<dbReference type="Pfam" id="PF01000">
    <property type="entry name" value="RNA_pol_A_bac"/>
    <property type="match status" value="1"/>
</dbReference>
<feature type="domain" description="DNA-directed RNA polymerase RpoA/D/Rpb3-type" evidence="5">
    <location>
        <begin position="22"/>
        <end position="215"/>
    </location>
</feature>
<reference evidence="6 7" key="2">
    <citation type="journal article" date="2016" name="ISME J.">
        <title>Physiological and genomic characterization of two novel marine thaumarchaeal strains indicates niche differentiation.</title>
        <authorList>
            <person name="Bayer B."/>
            <person name="Vojvoda J."/>
            <person name="Offre P."/>
            <person name="Alves R.J."/>
            <person name="Elisabeth N.H."/>
            <person name="Garcia J.A."/>
            <person name="Volland J.M."/>
            <person name="Srivastava A."/>
            <person name="Schleper C."/>
            <person name="Herndl G.J."/>
        </authorList>
    </citation>
    <scope>NUCLEOTIDE SEQUENCE [LARGE SCALE GENOMIC DNA]</scope>
    <source>
        <strain evidence="6 7">D3C</strain>
    </source>
</reference>
<dbReference type="Gene3D" id="3.30.1360.10">
    <property type="entry name" value="RNA polymerase, RBP11-like subunit"/>
    <property type="match status" value="1"/>
</dbReference>
<dbReference type="KEGG" id="nid:NPIRD3C_1934"/>
<dbReference type="GeneID" id="41601013"/>
<name>A0A0C5BXW7_9ARCH</name>
<dbReference type="PANTHER" id="PTHR11800">
    <property type="entry name" value="DNA-DIRECTED RNA POLYMERASE"/>
    <property type="match status" value="1"/>
</dbReference>
<dbReference type="RefSeq" id="WP_148703856.1">
    <property type="nucleotide sequence ID" value="NZ_CP010868.1"/>
</dbReference>
<dbReference type="Gene3D" id="2.170.120.12">
    <property type="entry name" value="DNA-directed RNA polymerase, insert domain"/>
    <property type="match status" value="1"/>
</dbReference>
<dbReference type="NCBIfam" id="NF001988">
    <property type="entry name" value="PRK00783.1"/>
    <property type="match status" value="1"/>
</dbReference>
<dbReference type="InterPro" id="IPR036643">
    <property type="entry name" value="RNApol_insert_sf"/>
</dbReference>
<dbReference type="HAMAP" id="MF_00320">
    <property type="entry name" value="RNApol_arch_Rpo3"/>
    <property type="match status" value="1"/>
</dbReference>
<dbReference type="GO" id="GO:0005737">
    <property type="term" value="C:cytoplasm"/>
    <property type="evidence" value="ECO:0007669"/>
    <property type="project" value="UniProtKB-SubCell"/>
</dbReference>
<dbReference type="PATRIC" id="fig|1582439.9.peg.1998"/>
<dbReference type="GO" id="GO:0003677">
    <property type="term" value="F:DNA binding"/>
    <property type="evidence" value="ECO:0007669"/>
    <property type="project" value="UniProtKB-UniRule"/>
</dbReference>
<keyword evidence="4" id="KW-0548">Nucleotidyltransferase</keyword>
<comment type="subunit">
    <text evidence="4">Part of the RNA polymerase complex.</text>
</comment>
<dbReference type="InterPro" id="IPR011263">
    <property type="entry name" value="DNA-dir_RNA_pol_RpoA/D/Rpb3"/>
</dbReference>
<comment type="subcellular location">
    <subcellularLocation>
        <location evidence="4">Cytoplasm</location>
    </subcellularLocation>
</comment>
<proteinExistence type="inferred from homology"/>
<evidence type="ECO:0000256" key="1">
    <source>
        <dbReference type="ARBA" id="ARBA00022478"/>
    </source>
</evidence>
<dbReference type="AlphaFoldDB" id="A0A0C5BXW7"/>
<dbReference type="PANTHER" id="PTHR11800:SF2">
    <property type="entry name" value="DNA-DIRECTED RNA POLYMERASE II SUBUNIT RPB3"/>
    <property type="match status" value="1"/>
</dbReference>
<accession>A0A0C5BXW7</accession>
<dbReference type="OrthoDB" id="84933at2157"/>
<dbReference type="GO" id="GO:0000428">
    <property type="term" value="C:DNA-directed RNA polymerase complex"/>
    <property type="evidence" value="ECO:0007669"/>
    <property type="project" value="UniProtKB-KW"/>
</dbReference>
<reference evidence="6 7" key="3">
    <citation type="journal article" date="2019" name="Int. J. Syst. Evol. Microbiol.">
        <title>Nitrosopumilus adriaticus sp. nov. and Nitrosopumilus piranensis sp. nov., two ammonia-oxidizing archaea from the Adriatic Sea and members of the class Nitrososphaeria.</title>
        <authorList>
            <person name="Bayer B."/>
            <person name="Vojvoda J."/>
            <person name="Reinthaler T."/>
            <person name="Reyes C."/>
            <person name="Pinto M."/>
            <person name="Herndl G.J."/>
        </authorList>
    </citation>
    <scope>NUCLEOTIDE SEQUENCE [LARGE SCALE GENOMIC DNA]</scope>
    <source>
        <strain evidence="6 7">D3C</strain>
    </source>
</reference>
<dbReference type="InterPro" id="IPR001514">
    <property type="entry name" value="DNA-dir_RNA_pol_30-40kDasu_CS"/>
</dbReference>
<dbReference type="GO" id="GO:0003899">
    <property type="term" value="F:DNA-directed RNA polymerase activity"/>
    <property type="evidence" value="ECO:0007669"/>
    <property type="project" value="UniProtKB-UniRule"/>
</dbReference>
<reference evidence="7" key="1">
    <citation type="submission" date="2015-02" db="EMBL/GenBank/DDBJ databases">
        <title>Characterization of two novel Thaumarchaeota isolated from the Northern Adriatic Sea.</title>
        <authorList>
            <person name="Bayer B."/>
            <person name="Vojvoda J."/>
            <person name="Offre P."/>
            <person name="Srivastava A."/>
            <person name="Elisabeth N."/>
            <person name="Garcia J.A.L."/>
            <person name="Schleper C."/>
            <person name="Herndl G.J."/>
        </authorList>
    </citation>
    <scope>NUCLEOTIDE SEQUENCE [LARGE SCALE GENOMIC DNA]</scope>
    <source>
        <strain evidence="7">D3C</strain>
    </source>
</reference>
<protein>
    <recommendedName>
        <fullName evidence="4">DNA-directed RNA polymerase subunit Rpo3</fullName>
        <ecNumber evidence="4">2.7.7.6</ecNumber>
    </recommendedName>
    <alternativeName>
        <fullName evidence="4">DNA-directed RNA polymerase subunit D</fullName>
    </alternativeName>
</protein>
<gene>
    <name evidence="4" type="primary">rpo3</name>
    <name evidence="4" type="synonym">rpoD</name>
    <name evidence="6" type="ORF">NPIRD3C_1934</name>
</gene>
<evidence type="ECO:0000313" key="7">
    <source>
        <dbReference type="Proteomes" id="UP000032027"/>
    </source>
</evidence>
<dbReference type="SUPFAM" id="SSF56553">
    <property type="entry name" value="Insert subdomain of RNA polymerase alpha subunit"/>
    <property type="match status" value="1"/>
</dbReference>
<dbReference type="EC" id="2.7.7.6" evidence="4"/>
<comment type="caution">
    <text evidence="4">Lacks conserved residue(s) required for the propagation of feature annotation.</text>
</comment>
<dbReference type="GO" id="GO:0046983">
    <property type="term" value="F:protein dimerization activity"/>
    <property type="evidence" value="ECO:0007669"/>
    <property type="project" value="InterPro"/>
</dbReference>
<dbReference type="Proteomes" id="UP000032027">
    <property type="component" value="Chromosome"/>
</dbReference>
<evidence type="ECO:0000256" key="4">
    <source>
        <dbReference type="HAMAP-Rule" id="MF_00320"/>
    </source>
</evidence>
<comment type="function">
    <text evidence="4">DNA-dependent RNA polymerase (RNAP) catalyzes the transcription of DNA into RNA using the four ribonucleoside triphosphates as substrates.</text>
</comment>
<dbReference type="SUPFAM" id="SSF55257">
    <property type="entry name" value="RBP11-like subunits of RNA polymerase"/>
    <property type="match status" value="1"/>
</dbReference>
<comment type="similarity">
    <text evidence="3 4">Belongs to the archaeal Rpo3/eukaryotic RPB3 RNA polymerase subunit family.</text>
</comment>
<dbReference type="InterPro" id="IPR022842">
    <property type="entry name" value="RNAP_Rpo3/Rpb3/RPAC1"/>
</dbReference>
<evidence type="ECO:0000259" key="5">
    <source>
        <dbReference type="SMART" id="SM00662"/>
    </source>
</evidence>
<keyword evidence="2 4" id="KW-0804">Transcription</keyword>
<keyword evidence="4" id="KW-0808">Transferase</keyword>
<dbReference type="InterPro" id="IPR050518">
    <property type="entry name" value="Rpo3/RPB3_RNA_Pol_subunit"/>
</dbReference>
<keyword evidence="1 4" id="KW-0240">DNA-directed RNA polymerase</keyword>
<dbReference type="PROSITE" id="PS00446">
    <property type="entry name" value="RNA_POL_D_30KD"/>
    <property type="match status" value="1"/>
</dbReference>
<dbReference type="EMBL" id="CP010868">
    <property type="protein sequence ID" value="AJM93144.1"/>
    <property type="molecule type" value="Genomic_DNA"/>
</dbReference>
<organism evidence="6 7">
    <name type="scientific">Nitrosopumilus piranensis</name>
    <dbReference type="NCBI Taxonomy" id="1582439"/>
    <lineage>
        <taxon>Archaea</taxon>
        <taxon>Nitrososphaerota</taxon>
        <taxon>Nitrososphaeria</taxon>
        <taxon>Nitrosopumilales</taxon>
        <taxon>Nitrosopumilaceae</taxon>
        <taxon>Nitrosopumilus</taxon>
    </lineage>
</organism>
<keyword evidence="4" id="KW-0963">Cytoplasm</keyword>
<dbReference type="InterPro" id="IPR011262">
    <property type="entry name" value="DNA-dir_RNA_pol_insert"/>
</dbReference>
<keyword evidence="7" id="KW-1185">Reference proteome</keyword>
<evidence type="ECO:0000256" key="2">
    <source>
        <dbReference type="ARBA" id="ARBA00023163"/>
    </source>
</evidence>
<comment type="catalytic activity">
    <reaction evidence="4">
        <text>RNA(n) + a ribonucleoside 5'-triphosphate = RNA(n+1) + diphosphate</text>
        <dbReference type="Rhea" id="RHEA:21248"/>
        <dbReference type="Rhea" id="RHEA-COMP:14527"/>
        <dbReference type="Rhea" id="RHEA-COMP:17342"/>
        <dbReference type="ChEBI" id="CHEBI:33019"/>
        <dbReference type="ChEBI" id="CHEBI:61557"/>
        <dbReference type="ChEBI" id="CHEBI:140395"/>
        <dbReference type="EC" id="2.7.7.6"/>
    </reaction>
</comment>
<dbReference type="HOGENOM" id="CLU_038421_3_2_2"/>